<evidence type="ECO:0000313" key="4">
    <source>
        <dbReference type="EMBL" id="BDS13847.1"/>
    </source>
</evidence>
<evidence type="ECO:0000259" key="3">
    <source>
        <dbReference type="Pfam" id="PF01103"/>
    </source>
</evidence>
<dbReference type="Pfam" id="PF01103">
    <property type="entry name" value="Omp85"/>
    <property type="match status" value="1"/>
</dbReference>
<evidence type="ECO:0000313" key="5">
    <source>
        <dbReference type="Proteomes" id="UP001060919"/>
    </source>
</evidence>
<keyword evidence="2" id="KW-0472">Membrane</keyword>
<dbReference type="RefSeq" id="WP_264789099.1">
    <property type="nucleotide sequence ID" value="NZ_AP026867.1"/>
</dbReference>
<reference evidence="4" key="1">
    <citation type="submission" date="2022-09" db="EMBL/GenBank/DDBJ databases">
        <title>Aureispira anguillicida sp. nov., isolated from Leptocephalus of Japanese eel Anguilla japonica.</title>
        <authorList>
            <person name="Yuasa K."/>
            <person name="Mekata T."/>
            <person name="Ikunari K."/>
        </authorList>
    </citation>
    <scope>NUCLEOTIDE SEQUENCE</scope>
    <source>
        <strain evidence="4">EL160426</strain>
    </source>
</reference>
<evidence type="ECO:0000256" key="2">
    <source>
        <dbReference type="ARBA" id="ARBA00023136"/>
    </source>
</evidence>
<dbReference type="Gene3D" id="2.40.160.50">
    <property type="entry name" value="membrane protein fhac: a member of the omp85/tpsb transporter family"/>
    <property type="match status" value="1"/>
</dbReference>
<protein>
    <submittedName>
        <fullName evidence="4">BamA/TamA family outer membrane protein</fullName>
    </submittedName>
</protein>
<dbReference type="GO" id="GO:0019867">
    <property type="term" value="C:outer membrane"/>
    <property type="evidence" value="ECO:0007669"/>
    <property type="project" value="InterPro"/>
</dbReference>
<organism evidence="4 5">
    <name type="scientific">Aureispira anguillae</name>
    <dbReference type="NCBI Taxonomy" id="2864201"/>
    <lineage>
        <taxon>Bacteria</taxon>
        <taxon>Pseudomonadati</taxon>
        <taxon>Bacteroidota</taxon>
        <taxon>Saprospiria</taxon>
        <taxon>Saprospirales</taxon>
        <taxon>Saprospiraceae</taxon>
        <taxon>Aureispira</taxon>
    </lineage>
</organism>
<proteinExistence type="predicted"/>
<dbReference type="PROSITE" id="PS51257">
    <property type="entry name" value="PROKAR_LIPOPROTEIN"/>
    <property type="match status" value="1"/>
</dbReference>
<dbReference type="AlphaFoldDB" id="A0A915YIJ4"/>
<feature type="domain" description="Bacterial surface antigen (D15)" evidence="3">
    <location>
        <begin position="142"/>
        <end position="468"/>
    </location>
</feature>
<dbReference type="Proteomes" id="UP001060919">
    <property type="component" value="Chromosome"/>
</dbReference>
<gene>
    <name evidence="4" type="ORF">AsAng_0046090</name>
</gene>
<name>A0A915YIJ4_9BACT</name>
<dbReference type="KEGG" id="aup:AsAng_0046090"/>
<evidence type="ECO:0000256" key="1">
    <source>
        <dbReference type="ARBA" id="ARBA00004370"/>
    </source>
</evidence>
<accession>A0A915YIJ4</accession>
<dbReference type="InterPro" id="IPR000184">
    <property type="entry name" value="Bac_surfAg_D15"/>
</dbReference>
<comment type="subcellular location">
    <subcellularLocation>
        <location evidence="1">Membrane</location>
    </subcellularLocation>
</comment>
<dbReference type="EMBL" id="AP026867">
    <property type="protein sequence ID" value="BDS13847.1"/>
    <property type="molecule type" value="Genomic_DNA"/>
</dbReference>
<keyword evidence="5" id="KW-1185">Reference proteome</keyword>
<dbReference type="Gene3D" id="3.10.20.310">
    <property type="entry name" value="membrane protein fhac"/>
    <property type="match status" value="1"/>
</dbReference>
<sequence>MIHRLFLIGILVAGCIRLVEGQISKVCIQSIDIIGYKKTKTTLIENELNISVGDSIPLEQLMPKLEQNKRFLVNTLLFNHVEIKILKWEEQNVHLLIVLKESWYIFPLPQFELADRNFNVWWTRHNRDIRRANLGMWLVWRNLTGYNDLLKVIVQFGYTRKFELDYTLPPMGQKRKFGFNINALYSDNKEIAYNTINNKLAFYNNFDISERQFQRIRGRFRGYYRRTLLETQQLELSFLQLSISDSIAAFNPHFFLGGNTVQRSFNLTYTYTLDKRDIRAYPLNGYYVKAILNKQGLGIFNDINQLQLTAHFGHYMQIGQHLSVATQIKGRYSFIRSQMPYNDNRALGFNEDFVRGYQYYVINGQDFLLVQSDINFKVLDVSIPLFRKFPISYLQALPLKIHLRYHLDLGYVWDRFYAQANHLSNTDLLGTGIGVDLIFYSYNIIVQFEYTFNKNGEKGLYLRYRFNF</sequence>